<dbReference type="GO" id="GO:0071949">
    <property type="term" value="F:FAD binding"/>
    <property type="evidence" value="ECO:0007669"/>
    <property type="project" value="InterPro"/>
</dbReference>
<evidence type="ECO:0000256" key="3">
    <source>
        <dbReference type="ARBA" id="ARBA00022630"/>
    </source>
</evidence>
<evidence type="ECO:0000256" key="2">
    <source>
        <dbReference type="ARBA" id="ARBA00008000"/>
    </source>
</evidence>
<evidence type="ECO:0000313" key="11">
    <source>
        <dbReference type="Proteomes" id="UP000011531"/>
    </source>
</evidence>
<dbReference type="PANTHER" id="PTHR11748">
    <property type="entry name" value="D-LACTATE DEHYDROGENASE"/>
    <property type="match status" value="1"/>
</dbReference>
<dbReference type="PANTHER" id="PTHR11748:SF111">
    <property type="entry name" value="D-LACTATE DEHYDROGENASE, MITOCHONDRIAL-RELATED"/>
    <property type="match status" value="1"/>
</dbReference>
<dbReference type="InterPro" id="IPR016164">
    <property type="entry name" value="FAD-linked_Oxase-like_C"/>
</dbReference>
<keyword evidence="4" id="KW-0274">FAD</keyword>
<dbReference type="InterPro" id="IPR016171">
    <property type="entry name" value="Vanillyl_alc_oxidase_C-sub2"/>
</dbReference>
<dbReference type="Gene3D" id="3.30.465.10">
    <property type="match status" value="1"/>
</dbReference>
<evidence type="ECO:0000256" key="8">
    <source>
        <dbReference type="SAM" id="MobiDB-lite"/>
    </source>
</evidence>
<evidence type="ECO:0000256" key="1">
    <source>
        <dbReference type="ARBA" id="ARBA00001974"/>
    </source>
</evidence>
<evidence type="ECO:0000256" key="7">
    <source>
        <dbReference type="ARBA" id="ARBA00038897"/>
    </source>
</evidence>
<accession>L9XEJ6</accession>
<comment type="cofactor">
    <cofactor evidence="1">
        <name>FAD</name>
        <dbReference type="ChEBI" id="CHEBI:57692"/>
    </cofactor>
</comment>
<dbReference type="PATRIC" id="fig|1227498.3.peg.2089"/>
<feature type="compositionally biased region" description="Polar residues" evidence="8">
    <location>
        <begin position="1"/>
        <end position="18"/>
    </location>
</feature>
<dbReference type="InterPro" id="IPR016166">
    <property type="entry name" value="FAD-bd_PCMH"/>
</dbReference>
<dbReference type="SUPFAM" id="SSF55103">
    <property type="entry name" value="FAD-linked oxidases, C-terminal domain"/>
    <property type="match status" value="1"/>
</dbReference>
<dbReference type="FunFam" id="3.30.70.2740:FF:000001">
    <property type="entry name" value="D-lactate dehydrogenase mitochondrial"/>
    <property type="match status" value="1"/>
</dbReference>
<keyword evidence="5" id="KW-0809">Transit peptide</keyword>
<name>L9XEJ6_9EURY</name>
<keyword evidence="11" id="KW-1185">Reference proteome</keyword>
<reference evidence="10 11" key="1">
    <citation type="journal article" date="2014" name="PLoS Genet.">
        <title>Phylogenetically driven sequencing of extremely halophilic archaea reveals strategies for static and dynamic osmo-response.</title>
        <authorList>
            <person name="Becker E.A."/>
            <person name="Seitzer P.M."/>
            <person name="Tritt A."/>
            <person name="Larsen D."/>
            <person name="Krusor M."/>
            <person name="Yao A.I."/>
            <person name="Wu D."/>
            <person name="Madern D."/>
            <person name="Eisen J.A."/>
            <person name="Darling A.E."/>
            <person name="Facciotti M.T."/>
        </authorList>
    </citation>
    <scope>NUCLEOTIDE SEQUENCE [LARGE SCALE GENOMIC DNA]</scope>
    <source>
        <strain evidence="10 11">DSM 18795</strain>
    </source>
</reference>
<dbReference type="AlphaFoldDB" id="L9XEJ6"/>
<dbReference type="GO" id="GO:0008720">
    <property type="term" value="F:D-lactate dehydrogenase (NAD+) activity"/>
    <property type="evidence" value="ECO:0007669"/>
    <property type="project" value="TreeGrafter"/>
</dbReference>
<dbReference type="STRING" id="1227498.C492_10670"/>
<feature type="region of interest" description="Disordered" evidence="8">
    <location>
        <begin position="1"/>
        <end position="36"/>
    </location>
</feature>
<dbReference type="Pfam" id="PF01565">
    <property type="entry name" value="FAD_binding_4"/>
    <property type="match status" value="1"/>
</dbReference>
<dbReference type="SUPFAM" id="SSF56176">
    <property type="entry name" value="FAD-binding/transporter-associated domain-like"/>
    <property type="match status" value="1"/>
</dbReference>
<dbReference type="FunFam" id="1.10.45.10:FF:000001">
    <property type="entry name" value="D-lactate dehydrogenase mitochondrial"/>
    <property type="match status" value="1"/>
</dbReference>
<protein>
    <recommendedName>
        <fullName evidence="7">D-lactate dehydrogenase (cytochrome)</fullName>
        <ecNumber evidence="7">1.1.2.4</ecNumber>
    </recommendedName>
</protein>
<evidence type="ECO:0000313" key="10">
    <source>
        <dbReference type="EMBL" id="ELY60027.1"/>
    </source>
</evidence>
<dbReference type="GO" id="GO:1903457">
    <property type="term" value="P:lactate catabolic process"/>
    <property type="evidence" value="ECO:0007669"/>
    <property type="project" value="TreeGrafter"/>
</dbReference>
<gene>
    <name evidence="10" type="ORF">C492_10670</name>
</gene>
<dbReference type="EC" id="1.1.2.4" evidence="7"/>
<comment type="similarity">
    <text evidence="2">Belongs to the FAD-binding oxidoreductase/transferase type 4 family.</text>
</comment>
<evidence type="ECO:0000256" key="5">
    <source>
        <dbReference type="ARBA" id="ARBA00022946"/>
    </source>
</evidence>
<feature type="domain" description="FAD-binding PCMH-type" evidence="9">
    <location>
        <begin position="34"/>
        <end position="213"/>
    </location>
</feature>
<dbReference type="GO" id="GO:0004458">
    <property type="term" value="F:D-lactate dehydrogenase (cytochrome) activity"/>
    <property type="evidence" value="ECO:0007669"/>
    <property type="project" value="UniProtKB-EC"/>
</dbReference>
<dbReference type="PROSITE" id="PS51387">
    <property type="entry name" value="FAD_PCMH"/>
    <property type="match status" value="1"/>
</dbReference>
<evidence type="ECO:0000256" key="6">
    <source>
        <dbReference type="ARBA" id="ARBA00023002"/>
    </source>
</evidence>
<organism evidence="10 11">
    <name type="scientific">Natronococcus jeotgali DSM 18795</name>
    <dbReference type="NCBI Taxonomy" id="1227498"/>
    <lineage>
        <taxon>Archaea</taxon>
        <taxon>Methanobacteriati</taxon>
        <taxon>Methanobacteriota</taxon>
        <taxon>Stenosarchaea group</taxon>
        <taxon>Halobacteria</taxon>
        <taxon>Halobacteriales</taxon>
        <taxon>Natrialbaceae</taxon>
        <taxon>Natronococcus</taxon>
    </lineage>
</organism>
<evidence type="ECO:0000259" key="9">
    <source>
        <dbReference type="PROSITE" id="PS51387"/>
    </source>
</evidence>
<dbReference type="EMBL" id="AOIA01000094">
    <property type="protein sequence ID" value="ELY60027.1"/>
    <property type="molecule type" value="Genomic_DNA"/>
</dbReference>
<dbReference type="OrthoDB" id="26910at2157"/>
<dbReference type="Pfam" id="PF02913">
    <property type="entry name" value="FAD-oxidase_C"/>
    <property type="match status" value="1"/>
</dbReference>
<keyword evidence="6" id="KW-0560">Oxidoreductase</keyword>
<dbReference type="InterPro" id="IPR006094">
    <property type="entry name" value="Oxid_FAD_bind_N"/>
</dbReference>
<dbReference type="InterPro" id="IPR004113">
    <property type="entry name" value="FAD-bd_oxidored_4_C"/>
</dbReference>
<dbReference type="Gene3D" id="3.30.70.2740">
    <property type="match status" value="1"/>
</dbReference>
<comment type="caution">
    <text evidence="10">The sequence shown here is derived from an EMBL/GenBank/DDBJ whole genome shotgun (WGS) entry which is preliminary data.</text>
</comment>
<keyword evidence="3" id="KW-0285">Flavoprotein</keyword>
<sequence length="455" mass="49880">MEFLSETSLADEQISTTPRQREEHSTDWGTPDTEASMPDVVVWPESTEDVSTVLEAADQRGVPVTPYAAGTSLEGHAVPVEGGISMNMTRMDAVLEIRPEDFQIDVQPGLLGSRINEVARPDGLFFPPLPSSGKISTIGGMIANDASGMQTVKYGEIHDWVLRLEAVLPDGTVIETGTRAAKTSSGYNLLDLLVGSEGTLAVVTEATLELAGLPEQIWGGRVIFENRMQASAVIADIVQSGVDIAKIELIDELSATMVNRYLDADLPNASMAFIEIHRNHNIKTEIDFCRAIIEDYDVRDVTFEQSGPELEGLWEIREEMATALKHYDPELTMLTSGDVTVPISKYSNLIDYISTCETEYNLEIPCFGHAGDGNIHYTVMVREGDAEHHALGKRVDEQIVHRAIELGGTSTGEHGVGLGKQQYLPSEYNDETVELMKRIKTAFDPNETLNPGKIF</sequence>
<proteinExistence type="inferred from homology"/>
<evidence type="ECO:0000256" key="4">
    <source>
        <dbReference type="ARBA" id="ARBA00022827"/>
    </source>
</evidence>
<dbReference type="Proteomes" id="UP000011531">
    <property type="component" value="Unassembled WGS sequence"/>
</dbReference>
<dbReference type="InterPro" id="IPR036318">
    <property type="entry name" value="FAD-bd_PCMH-like_sf"/>
</dbReference>
<dbReference type="Gene3D" id="1.10.45.10">
    <property type="entry name" value="Vanillyl-alcohol Oxidase, Chain A, domain 4"/>
    <property type="match status" value="1"/>
</dbReference>
<dbReference type="RefSeq" id="WP_008423150.1">
    <property type="nucleotide sequence ID" value="NZ_AOIA01000094.1"/>
</dbReference>
<dbReference type="InterPro" id="IPR016169">
    <property type="entry name" value="FAD-bd_PCMH_sub2"/>
</dbReference>